<accession>A0AA36AR24</accession>
<keyword evidence="2" id="KW-1185">Reference proteome</keyword>
<dbReference type="EMBL" id="OX597817">
    <property type="protein sequence ID" value="CAI9720765.1"/>
    <property type="molecule type" value="Genomic_DNA"/>
</dbReference>
<reference evidence="1" key="1">
    <citation type="submission" date="2023-08" db="EMBL/GenBank/DDBJ databases">
        <authorList>
            <person name="Alioto T."/>
            <person name="Alioto T."/>
            <person name="Gomez Garrido J."/>
        </authorList>
    </citation>
    <scope>NUCLEOTIDE SEQUENCE</scope>
</reference>
<name>A0AA36AR24_OCTVU</name>
<proteinExistence type="predicted"/>
<dbReference type="AlphaFoldDB" id="A0AA36AR24"/>
<evidence type="ECO:0000313" key="2">
    <source>
        <dbReference type="Proteomes" id="UP001162480"/>
    </source>
</evidence>
<organism evidence="1 2">
    <name type="scientific">Octopus vulgaris</name>
    <name type="common">Common octopus</name>
    <dbReference type="NCBI Taxonomy" id="6645"/>
    <lineage>
        <taxon>Eukaryota</taxon>
        <taxon>Metazoa</taxon>
        <taxon>Spiralia</taxon>
        <taxon>Lophotrochozoa</taxon>
        <taxon>Mollusca</taxon>
        <taxon>Cephalopoda</taxon>
        <taxon>Coleoidea</taxon>
        <taxon>Octopodiformes</taxon>
        <taxon>Octopoda</taxon>
        <taxon>Incirrata</taxon>
        <taxon>Octopodidae</taxon>
        <taxon>Octopus</taxon>
    </lineage>
</organism>
<gene>
    <name evidence="1" type="ORF">OCTVUL_1B029141</name>
</gene>
<protein>
    <submittedName>
        <fullName evidence="1">Uncharacterized protein</fullName>
    </submittedName>
</protein>
<sequence>MQDTEKRKQVIKYFKSILIFPSERKHLNRYHKSSNPKLYKFISGTKDIFISIADTKSINSRAEYFPHALRRGYRAFNTCSV</sequence>
<evidence type="ECO:0000313" key="1">
    <source>
        <dbReference type="EMBL" id="CAI9720765.1"/>
    </source>
</evidence>
<dbReference type="Proteomes" id="UP001162480">
    <property type="component" value="Chromosome 4"/>
</dbReference>